<name>A0A5E8C6P7_9ASCO</name>
<sequence>MEYLKYELEQLSELATGELNATNIKHLDVPSDFDDWCSGLITYLDDQDLDTLRDFFQETSSDYDELVENDYVLDTVPKFLQVYVADTVSHPEIRRTALQAAKSFTDPARFFRSIEKSCVNSAEKLD</sequence>
<accession>A0A5E8C6P7</accession>
<dbReference type="EMBL" id="CABVLU010000005">
    <property type="protein sequence ID" value="VVT58740.1"/>
    <property type="molecule type" value="Genomic_DNA"/>
</dbReference>
<evidence type="ECO:0000313" key="2">
    <source>
        <dbReference type="Proteomes" id="UP000398389"/>
    </source>
</evidence>
<proteinExistence type="predicted"/>
<protein>
    <submittedName>
        <fullName evidence="1">Uncharacterized protein</fullName>
    </submittedName>
</protein>
<evidence type="ECO:0000313" key="1">
    <source>
        <dbReference type="EMBL" id="VVT58740.1"/>
    </source>
</evidence>
<dbReference type="RefSeq" id="XP_031856962.1">
    <property type="nucleotide sequence ID" value="XM_032001071.1"/>
</dbReference>
<keyword evidence="2" id="KW-1185">Reference proteome</keyword>
<dbReference type="GeneID" id="43585171"/>
<dbReference type="Proteomes" id="UP000398389">
    <property type="component" value="Unassembled WGS sequence"/>
</dbReference>
<organism evidence="1 2">
    <name type="scientific">Magnusiomyces paraingens</name>
    <dbReference type="NCBI Taxonomy" id="2606893"/>
    <lineage>
        <taxon>Eukaryota</taxon>
        <taxon>Fungi</taxon>
        <taxon>Dikarya</taxon>
        <taxon>Ascomycota</taxon>
        <taxon>Saccharomycotina</taxon>
        <taxon>Dipodascomycetes</taxon>
        <taxon>Dipodascales</taxon>
        <taxon>Dipodascaceae</taxon>
        <taxon>Magnusiomyces</taxon>
    </lineage>
</organism>
<reference evidence="1 2" key="1">
    <citation type="submission" date="2019-09" db="EMBL/GenBank/DDBJ databases">
        <authorList>
            <person name="Brejova B."/>
        </authorList>
    </citation>
    <scope>NUCLEOTIDE SEQUENCE [LARGE SCALE GENOMIC DNA]</scope>
</reference>
<dbReference type="AlphaFoldDB" id="A0A5E8C6P7"/>
<gene>
    <name evidence="1" type="ORF">SAPINGB_P006360</name>
</gene>